<reference evidence="1" key="1">
    <citation type="journal article" date="2022" name="bioRxiv">
        <title>Sequencing and chromosome-scale assembly of the giantPleurodeles waltlgenome.</title>
        <authorList>
            <person name="Brown T."/>
            <person name="Elewa A."/>
            <person name="Iarovenko S."/>
            <person name="Subramanian E."/>
            <person name="Araus A.J."/>
            <person name="Petzold A."/>
            <person name="Susuki M."/>
            <person name="Suzuki K.-i.T."/>
            <person name="Hayashi T."/>
            <person name="Toyoda A."/>
            <person name="Oliveira C."/>
            <person name="Osipova E."/>
            <person name="Leigh N.D."/>
            <person name="Simon A."/>
            <person name="Yun M.H."/>
        </authorList>
    </citation>
    <scope>NUCLEOTIDE SEQUENCE</scope>
    <source>
        <strain evidence="1">20211129_DDA</strain>
        <tissue evidence="1">Liver</tissue>
    </source>
</reference>
<keyword evidence="2" id="KW-1185">Reference proteome</keyword>
<dbReference type="Proteomes" id="UP001066276">
    <property type="component" value="Chromosome 7"/>
</dbReference>
<organism evidence="1 2">
    <name type="scientific">Pleurodeles waltl</name>
    <name type="common">Iberian ribbed newt</name>
    <dbReference type="NCBI Taxonomy" id="8319"/>
    <lineage>
        <taxon>Eukaryota</taxon>
        <taxon>Metazoa</taxon>
        <taxon>Chordata</taxon>
        <taxon>Craniata</taxon>
        <taxon>Vertebrata</taxon>
        <taxon>Euteleostomi</taxon>
        <taxon>Amphibia</taxon>
        <taxon>Batrachia</taxon>
        <taxon>Caudata</taxon>
        <taxon>Salamandroidea</taxon>
        <taxon>Salamandridae</taxon>
        <taxon>Pleurodelinae</taxon>
        <taxon>Pleurodeles</taxon>
    </lineage>
</organism>
<dbReference type="AlphaFoldDB" id="A0AAV7Q2C7"/>
<comment type="caution">
    <text evidence="1">The sequence shown here is derived from an EMBL/GenBank/DDBJ whole genome shotgun (WGS) entry which is preliminary data.</text>
</comment>
<proteinExistence type="predicted"/>
<gene>
    <name evidence="1" type="ORF">NDU88_011174</name>
</gene>
<dbReference type="EMBL" id="JANPWB010000011">
    <property type="protein sequence ID" value="KAJ1132873.1"/>
    <property type="molecule type" value="Genomic_DNA"/>
</dbReference>
<sequence length="109" mass="12129">MARADLTPNVYKKVADLRAQAVTPPDEVFYEMGTRVSSHIFSRRKEVTRSGIDVRAEYSPCGARQKPPAQPTWLTPLVPVCRSVDLRIPQRSITDLLRQTHGPSEGAKG</sequence>
<evidence type="ECO:0000313" key="1">
    <source>
        <dbReference type="EMBL" id="KAJ1132873.1"/>
    </source>
</evidence>
<evidence type="ECO:0000313" key="2">
    <source>
        <dbReference type="Proteomes" id="UP001066276"/>
    </source>
</evidence>
<name>A0AAV7Q2C7_PLEWA</name>
<protein>
    <submittedName>
        <fullName evidence="1">Uncharacterized protein</fullName>
    </submittedName>
</protein>
<accession>A0AAV7Q2C7</accession>